<gene>
    <name evidence="1" type="ORF">Patl1_14650</name>
</gene>
<sequence>MGLTRLSAPKVISNNICDLITIYSFFGANTSSQSQPHNFVPNKICI</sequence>
<reference evidence="2" key="1">
    <citation type="journal article" date="2023" name="G3 (Bethesda)">
        <title>Genome assembly and association tests identify interacting loci associated with vigor, precocity, and sex in interspecific pistachio rootstocks.</title>
        <authorList>
            <person name="Palmer W."/>
            <person name="Jacygrad E."/>
            <person name="Sagayaradj S."/>
            <person name="Cavanaugh K."/>
            <person name="Han R."/>
            <person name="Bertier L."/>
            <person name="Beede B."/>
            <person name="Kafkas S."/>
            <person name="Golino D."/>
            <person name="Preece J."/>
            <person name="Michelmore R."/>
        </authorList>
    </citation>
    <scope>NUCLEOTIDE SEQUENCE [LARGE SCALE GENOMIC DNA]</scope>
</reference>
<comment type="caution">
    <text evidence="1">The sequence shown here is derived from an EMBL/GenBank/DDBJ whole genome shotgun (WGS) entry which is preliminary data.</text>
</comment>
<accession>A0ACC1ASG2</accession>
<dbReference type="EMBL" id="CM047904">
    <property type="protein sequence ID" value="KAJ0089534.1"/>
    <property type="molecule type" value="Genomic_DNA"/>
</dbReference>
<name>A0ACC1ASG2_9ROSI</name>
<keyword evidence="2" id="KW-1185">Reference proteome</keyword>
<protein>
    <submittedName>
        <fullName evidence="1">Uncharacterized protein</fullName>
    </submittedName>
</protein>
<dbReference type="Proteomes" id="UP001164250">
    <property type="component" value="Chromosome 8"/>
</dbReference>
<evidence type="ECO:0000313" key="1">
    <source>
        <dbReference type="EMBL" id="KAJ0089534.1"/>
    </source>
</evidence>
<organism evidence="1 2">
    <name type="scientific">Pistacia atlantica</name>
    <dbReference type="NCBI Taxonomy" id="434234"/>
    <lineage>
        <taxon>Eukaryota</taxon>
        <taxon>Viridiplantae</taxon>
        <taxon>Streptophyta</taxon>
        <taxon>Embryophyta</taxon>
        <taxon>Tracheophyta</taxon>
        <taxon>Spermatophyta</taxon>
        <taxon>Magnoliopsida</taxon>
        <taxon>eudicotyledons</taxon>
        <taxon>Gunneridae</taxon>
        <taxon>Pentapetalae</taxon>
        <taxon>rosids</taxon>
        <taxon>malvids</taxon>
        <taxon>Sapindales</taxon>
        <taxon>Anacardiaceae</taxon>
        <taxon>Pistacia</taxon>
    </lineage>
</organism>
<evidence type="ECO:0000313" key="2">
    <source>
        <dbReference type="Proteomes" id="UP001164250"/>
    </source>
</evidence>
<proteinExistence type="predicted"/>